<dbReference type="GO" id="GO:0003904">
    <property type="term" value="F:deoxyribodipyrimidine photo-lyase activity"/>
    <property type="evidence" value="ECO:0007669"/>
    <property type="project" value="TreeGrafter"/>
</dbReference>
<dbReference type="InterPro" id="IPR036155">
    <property type="entry name" value="Crypto/Photolyase_N_sf"/>
</dbReference>
<dbReference type="Gene3D" id="1.25.40.80">
    <property type="match status" value="1"/>
</dbReference>
<comment type="cofactor">
    <cofactor evidence="1">
        <name>FAD</name>
        <dbReference type="ChEBI" id="CHEBI:57692"/>
    </cofactor>
</comment>
<dbReference type="PROSITE" id="PS51645">
    <property type="entry name" value="PHR_CRY_ALPHA_BETA"/>
    <property type="match status" value="1"/>
</dbReference>
<dbReference type="InterPro" id="IPR014729">
    <property type="entry name" value="Rossmann-like_a/b/a_fold"/>
</dbReference>
<proteinExistence type="predicted"/>
<dbReference type="AlphaFoldDB" id="A0A6C0ELT5"/>
<dbReference type="InterPro" id="IPR006050">
    <property type="entry name" value="DNA_photolyase_N"/>
</dbReference>
<dbReference type="PROSITE" id="PS00691">
    <property type="entry name" value="DNA_PHOTOLYASES_1_2"/>
    <property type="match status" value="1"/>
</dbReference>
<dbReference type="GO" id="GO:0071949">
    <property type="term" value="F:FAD binding"/>
    <property type="evidence" value="ECO:0007669"/>
    <property type="project" value="TreeGrafter"/>
</dbReference>
<keyword evidence="4" id="KW-0157">Chromophore</keyword>
<dbReference type="PROSITE" id="PS00394">
    <property type="entry name" value="DNA_PHOTOLYASES_1_1"/>
    <property type="match status" value="1"/>
</dbReference>
<evidence type="ECO:0000256" key="2">
    <source>
        <dbReference type="ARBA" id="ARBA00022630"/>
    </source>
</evidence>
<keyword evidence="3" id="KW-0274">FAD</keyword>
<accession>A0A6C0ELT5</accession>
<organism evidence="6">
    <name type="scientific">viral metagenome</name>
    <dbReference type="NCBI Taxonomy" id="1070528"/>
    <lineage>
        <taxon>unclassified sequences</taxon>
        <taxon>metagenomes</taxon>
        <taxon>organismal metagenomes</taxon>
    </lineage>
</organism>
<protein>
    <recommendedName>
        <fullName evidence="5">Photolyase/cryptochrome alpha/beta domain-containing protein</fullName>
    </recommendedName>
</protein>
<dbReference type="SUPFAM" id="SSF52425">
    <property type="entry name" value="Cryptochrome/photolyase, N-terminal domain"/>
    <property type="match status" value="1"/>
</dbReference>
<dbReference type="Gene3D" id="3.40.50.620">
    <property type="entry name" value="HUPs"/>
    <property type="match status" value="1"/>
</dbReference>
<evidence type="ECO:0000313" key="6">
    <source>
        <dbReference type="EMBL" id="QHT28305.1"/>
    </source>
</evidence>
<dbReference type="EMBL" id="MN738854">
    <property type="protein sequence ID" value="QHT28305.1"/>
    <property type="molecule type" value="Genomic_DNA"/>
</dbReference>
<dbReference type="GO" id="GO:0006950">
    <property type="term" value="P:response to stress"/>
    <property type="evidence" value="ECO:0007669"/>
    <property type="project" value="UniProtKB-ARBA"/>
</dbReference>
<dbReference type="GO" id="GO:0003677">
    <property type="term" value="F:DNA binding"/>
    <property type="evidence" value="ECO:0007669"/>
    <property type="project" value="TreeGrafter"/>
</dbReference>
<dbReference type="GO" id="GO:0006139">
    <property type="term" value="P:nucleobase-containing compound metabolic process"/>
    <property type="evidence" value="ECO:0007669"/>
    <property type="project" value="UniProtKB-ARBA"/>
</dbReference>
<dbReference type="PANTHER" id="PTHR11455">
    <property type="entry name" value="CRYPTOCHROME"/>
    <property type="match status" value="1"/>
</dbReference>
<dbReference type="Pfam" id="PF03441">
    <property type="entry name" value="FAD_binding_7"/>
    <property type="match status" value="1"/>
</dbReference>
<keyword evidence="2" id="KW-0285">Flavoprotein</keyword>
<dbReference type="InterPro" id="IPR002081">
    <property type="entry name" value="Cryptochrome/DNA_photolyase_1"/>
</dbReference>
<evidence type="ECO:0000256" key="3">
    <source>
        <dbReference type="ARBA" id="ARBA00022827"/>
    </source>
</evidence>
<dbReference type="Pfam" id="PF00875">
    <property type="entry name" value="DNA_photolyase"/>
    <property type="match status" value="1"/>
</dbReference>
<dbReference type="PANTHER" id="PTHR11455:SF9">
    <property type="entry name" value="CRYPTOCHROME CIRCADIAN CLOCK 5 ISOFORM X1"/>
    <property type="match status" value="1"/>
</dbReference>
<sequence length="462" mass="54932">MKYENGLFIFRRDLRLEDNKALIDAHKKCKNVHTIFVFTPEQISSTNDFKSNNAILFMLQSLKELETKISQKKGKLSLYYGKNSVVLREILEKNDIDCIFFNEDITPYAQTRDREIYDLCKRENIQYEVSQDYYLLHPLHFSEKTEKGEIYYKFTPFYEKTMKAKIEPVSQLSSFKFDIISGKSKYDTTLQKITTKYTKPNTKLNVEGGRINGKKILQNAVKKLKHYGKERDFLFIETSHLSAPIKFGCVSIREVYYHFVKAFGKNSEIVRQLMWREFYMLVLFHNPQVYKKSLNEKYDKIKWSSSNANFEAWKQGKTGYPVVDACMRQLNTTGYMHNRGRLIVASFLVKILHIDWRKGEKYFAQQLVDYDPASNNGNWQWISGSGANNQPYFRIFNPWLQSEQYDKQAIFIKKWVSELKNVDAKHIHKWYEHYKDYNVYVKPIVDYDSEKEKSLTMYKKIF</sequence>
<dbReference type="InterPro" id="IPR036134">
    <property type="entry name" value="Crypto/Photolyase_FAD-like_sf"/>
</dbReference>
<dbReference type="PRINTS" id="PR00147">
    <property type="entry name" value="DNAPHOTLYASE"/>
</dbReference>
<reference evidence="6" key="1">
    <citation type="journal article" date="2020" name="Nature">
        <title>Giant virus diversity and host interactions through global metagenomics.</title>
        <authorList>
            <person name="Schulz F."/>
            <person name="Roux S."/>
            <person name="Paez-Espino D."/>
            <person name="Jungbluth S."/>
            <person name="Walsh D.A."/>
            <person name="Denef V.J."/>
            <person name="McMahon K.D."/>
            <person name="Konstantinidis K.T."/>
            <person name="Eloe-Fadrosh E.A."/>
            <person name="Kyrpides N.C."/>
            <person name="Woyke T."/>
        </authorList>
    </citation>
    <scope>NUCLEOTIDE SEQUENCE</scope>
    <source>
        <strain evidence="6">GVMAG-M-3300001348-25</strain>
    </source>
</reference>
<name>A0A6C0ELT5_9ZZZZ</name>
<dbReference type="SUPFAM" id="SSF48173">
    <property type="entry name" value="Cryptochrome/photolyase FAD-binding domain"/>
    <property type="match status" value="1"/>
</dbReference>
<dbReference type="InterPro" id="IPR018394">
    <property type="entry name" value="DNA_photolyase_1_CS_C"/>
</dbReference>
<evidence type="ECO:0000256" key="4">
    <source>
        <dbReference type="ARBA" id="ARBA00022991"/>
    </source>
</evidence>
<dbReference type="InterPro" id="IPR005101">
    <property type="entry name" value="Cryptochr/Photolyase_FAD-bd"/>
</dbReference>
<evidence type="ECO:0000256" key="1">
    <source>
        <dbReference type="ARBA" id="ARBA00001974"/>
    </source>
</evidence>
<feature type="domain" description="Photolyase/cryptochrome alpha/beta" evidence="5">
    <location>
        <begin position="4"/>
        <end position="135"/>
    </location>
</feature>
<evidence type="ECO:0000259" key="5">
    <source>
        <dbReference type="PROSITE" id="PS51645"/>
    </source>
</evidence>
<dbReference type="Gene3D" id="1.10.579.10">
    <property type="entry name" value="DNA Cyclobutane Dipyrimidine Photolyase, subunit A, domain 3"/>
    <property type="match status" value="1"/>
</dbReference>